<feature type="signal peptide" evidence="1">
    <location>
        <begin position="1"/>
        <end position="31"/>
    </location>
</feature>
<gene>
    <name evidence="2" type="ORF">MUN33_08255</name>
</gene>
<sequence length="146" mass="14530">MNLPPVSRRIKAGIAAVVVTPALVFAPTAVADSTGDAGASATSSLPADLVSSLNGEKAGPFDAVGSLGEINGGEIGAAVTVVTALLQAGVSVGDIVTIFMALQGAGVSVSDIIAVFSFLADNPAALKTVLFLIEKGWITQILALIR</sequence>
<dbReference type="RefSeq" id="WP_244804449.1">
    <property type="nucleotide sequence ID" value="NZ_JALIEA010000013.1"/>
</dbReference>
<feature type="chain" id="PRO_5040814455" description="Secreted protein" evidence="1">
    <location>
        <begin position="32"/>
        <end position="146"/>
    </location>
</feature>
<reference evidence="2" key="1">
    <citation type="submission" date="2022-04" db="EMBL/GenBank/DDBJ databases">
        <title>Corynebacterium kalidii LD5P10.</title>
        <authorList>
            <person name="Sun J.Q."/>
        </authorList>
    </citation>
    <scope>NUCLEOTIDE SEQUENCE</scope>
    <source>
        <strain evidence="2">LD5P10</strain>
    </source>
</reference>
<protein>
    <recommendedName>
        <fullName evidence="4">Secreted protein</fullName>
    </recommendedName>
</protein>
<evidence type="ECO:0000256" key="1">
    <source>
        <dbReference type="SAM" id="SignalP"/>
    </source>
</evidence>
<organism evidence="2 3">
    <name type="scientific">Corynebacterium kalidii</name>
    <dbReference type="NCBI Taxonomy" id="2931982"/>
    <lineage>
        <taxon>Bacteria</taxon>
        <taxon>Bacillati</taxon>
        <taxon>Actinomycetota</taxon>
        <taxon>Actinomycetes</taxon>
        <taxon>Mycobacteriales</taxon>
        <taxon>Corynebacteriaceae</taxon>
        <taxon>Corynebacterium</taxon>
    </lineage>
</organism>
<keyword evidence="1" id="KW-0732">Signal</keyword>
<evidence type="ECO:0008006" key="4">
    <source>
        <dbReference type="Google" id="ProtNLM"/>
    </source>
</evidence>
<dbReference type="Proteomes" id="UP001139207">
    <property type="component" value="Unassembled WGS sequence"/>
</dbReference>
<dbReference type="EMBL" id="JALIEA010000013">
    <property type="protein sequence ID" value="MCJ7858707.1"/>
    <property type="molecule type" value="Genomic_DNA"/>
</dbReference>
<proteinExistence type="predicted"/>
<accession>A0A9X1WLI0</accession>
<keyword evidence="3" id="KW-1185">Reference proteome</keyword>
<comment type="caution">
    <text evidence="2">The sequence shown here is derived from an EMBL/GenBank/DDBJ whole genome shotgun (WGS) entry which is preliminary data.</text>
</comment>
<dbReference type="AlphaFoldDB" id="A0A9X1WLI0"/>
<evidence type="ECO:0000313" key="3">
    <source>
        <dbReference type="Proteomes" id="UP001139207"/>
    </source>
</evidence>
<name>A0A9X1WLI0_9CORY</name>
<evidence type="ECO:0000313" key="2">
    <source>
        <dbReference type="EMBL" id="MCJ7858707.1"/>
    </source>
</evidence>